<keyword evidence="7" id="KW-1185">Reference proteome</keyword>
<dbReference type="PROSITE" id="PS00022">
    <property type="entry name" value="EGF_1"/>
    <property type="match status" value="1"/>
</dbReference>
<dbReference type="InParanoid" id="A0A6P7WY72"/>
<dbReference type="Proteomes" id="UP000515156">
    <property type="component" value="Chromosome 2"/>
</dbReference>
<reference evidence="8" key="1">
    <citation type="submission" date="2025-08" db="UniProtKB">
        <authorList>
            <consortium name="RefSeq"/>
        </authorList>
    </citation>
    <scope>IDENTIFICATION</scope>
</reference>
<dbReference type="KEGG" id="muo:115462337"/>
<comment type="similarity">
    <text evidence="1">Belongs to the EGF-CFC (Cripto-1/FRL1/Cryptic) family.</text>
</comment>
<dbReference type="CDD" id="cd00054">
    <property type="entry name" value="EGF_CA"/>
    <property type="match status" value="1"/>
</dbReference>
<organism evidence="7 8">
    <name type="scientific">Microcaecilia unicolor</name>
    <dbReference type="NCBI Taxonomy" id="1415580"/>
    <lineage>
        <taxon>Eukaryota</taxon>
        <taxon>Metazoa</taxon>
        <taxon>Chordata</taxon>
        <taxon>Craniata</taxon>
        <taxon>Vertebrata</taxon>
        <taxon>Euteleostomi</taxon>
        <taxon>Amphibia</taxon>
        <taxon>Gymnophiona</taxon>
        <taxon>Siphonopidae</taxon>
        <taxon>Microcaecilia</taxon>
    </lineage>
</organism>
<gene>
    <name evidence="8" type="primary">TDGF1</name>
</gene>
<name>A0A6P7WY72_9AMPH</name>
<evidence type="ECO:0000256" key="2">
    <source>
        <dbReference type="ARBA" id="ARBA00022536"/>
    </source>
</evidence>
<dbReference type="AlphaFoldDB" id="A0A6P7WY72"/>
<dbReference type="Pfam" id="PF09443">
    <property type="entry name" value="CFC"/>
    <property type="match status" value="1"/>
</dbReference>
<keyword evidence="2" id="KW-0245">EGF-like domain</keyword>
<keyword evidence="4" id="KW-0325">Glycoprotein</keyword>
<dbReference type="RefSeq" id="XP_030048197.1">
    <property type="nucleotide sequence ID" value="XM_030192337.1"/>
</dbReference>
<evidence type="ECO:0000256" key="4">
    <source>
        <dbReference type="ARBA" id="ARBA00023180"/>
    </source>
</evidence>
<keyword evidence="5" id="KW-0812">Transmembrane</keyword>
<dbReference type="FunFam" id="2.10.25.10:FF:000421">
    <property type="entry name" value="Teratocarcinoma-derived growth factor"/>
    <property type="match status" value="1"/>
</dbReference>
<sequence>MKVFCRAGHCGTEKLSLHCSFDDCTNSASRLQQYVGKMDLAAAFNEPSEKHFNMTAKASGDPTDPTHARWHRGDAEYLPFAGLTESKMLDRHCCRNGGTCILGSFCACPKFFTGRYCEYDMQASDCGTVAHGDWLESYCTLCRCVYGVMHCFTLSFRTECDHKTKYEMTLPAHSSFKLQPVRGYWILALLFIAVHCWITVN</sequence>
<evidence type="ECO:0000313" key="7">
    <source>
        <dbReference type="Proteomes" id="UP000515156"/>
    </source>
</evidence>
<keyword evidence="5" id="KW-0472">Membrane</keyword>
<dbReference type="FunCoup" id="A0A6P7WY72">
    <property type="interactions" value="21"/>
</dbReference>
<keyword evidence="5" id="KW-1133">Transmembrane helix</keyword>
<evidence type="ECO:0000256" key="3">
    <source>
        <dbReference type="ARBA" id="ARBA00023157"/>
    </source>
</evidence>
<evidence type="ECO:0000259" key="6">
    <source>
        <dbReference type="PROSITE" id="PS00022"/>
    </source>
</evidence>
<dbReference type="InterPro" id="IPR000742">
    <property type="entry name" value="EGF"/>
</dbReference>
<evidence type="ECO:0000256" key="1">
    <source>
        <dbReference type="ARBA" id="ARBA00007384"/>
    </source>
</evidence>
<feature type="transmembrane region" description="Helical" evidence="5">
    <location>
        <begin position="183"/>
        <end position="200"/>
    </location>
</feature>
<feature type="domain" description="EGF-like" evidence="6">
    <location>
        <begin position="106"/>
        <end position="117"/>
    </location>
</feature>
<dbReference type="OrthoDB" id="9893603at2759"/>
<dbReference type="InterPro" id="IPR019011">
    <property type="entry name" value="Cryptic/Cripto_CFC-dom"/>
</dbReference>
<dbReference type="SUPFAM" id="SSF57196">
    <property type="entry name" value="EGF/Laminin"/>
    <property type="match status" value="2"/>
</dbReference>
<dbReference type="GO" id="GO:0007165">
    <property type="term" value="P:signal transduction"/>
    <property type="evidence" value="ECO:0007669"/>
    <property type="project" value="UniProtKB-ARBA"/>
</dbReference>
<protein>
    <submittedName>
        <fullName evidence="8">Teratocarcinoma-derived growth factor 1 isoform X1</fullName>
    </submittedName>
</protein>
<dbReference type="Gene3D" id="2.10.25.10">
    <property type="entry name" value="Laminin"/>
    <property type="match status" value="1"/>
</dbReference>
<keyword evidence="3" id="KW-1015">Disulfide bond</keyword>
<proteinExistence type="inferred from homology"/>
<dbReference type="CTD" id="6997"/>
<accession>A0A6P7WY72</accession>
<evidence type="ECO:0000313" key="8">
    <source>
        <dbReference type="RefSeq" id="XP_030048197.1"/>
    </source>
</evidence>
<dbReference type="GeneID" id="115462337"/>
<evidence type="ECO:0000256" key="5">
    <source>
        <dbReference type="SAM" id="Phobius"/>
    </source>
</evidence>